<keyword evidence="2" id="KW-1185">Reference proteome</keyword>
<evidence type="ECO:0000313" key="2">
    <source>
        <dbReference type="Proteomes" id="UP000025227"/>
    </source>
</evidence>
<accession>A0A912M127</accession>
<protein>
    <submittedName>
        <fullName evidence="3">RNF111_N domain-containing protein</fullName>
    </submittedName>
</protein>
<dbReference type="Proteomes" id="UP000025227">
    <property type="component" value="Unplaced"/>
</dbReference>
<organism evidence="2 3">
    <name type="scientific">Haemonchus contortus</name>
    <name type="common">Barber pole worm</name>
    <dbReference type="NCBI Taxonomy" id="6289"/>
    <lineage>
        <taxon>Eukaryota</taxon>
        <taxon>Metazoa</taxon>
        <taxon>Ecdysozoa</taxon>
        <taxon>Nematoda</taxon>
        <taxon>Chromadorea</taxon>
        <taxon>Rhabditida</taxon>
        <taxon>Rhabditina</taxon>
        <taxon>Rhabditomorpha</taxon>
        <taxon>Strongyloidea</taxon>
        <taxon>Trichostrongylidae</taxon>
        <taxon>Haemonchus</taxon>
    </lineage>
</organism>
<feature type="compositionally biased region" description="Low complexity" evidence="1">
    <location>
        <begin position="32"/>
        <end position="44"/>
    </location>
</feature>
<name>A0A912M127_HAECO</name>
<feature type="region of interest" description="Disordered" evidence="1">
    <location>
        <begin position="25"/>
        <end position="83"/>
    </location>
</feature>
<sequence>MQEECSSTSDDEEVLFTKDMVRRLRKSAAQHSSSRPTSSLSDTSGVSTMSAASGQKTKSEVEGTGTDVPLSADSPMKERRTDDELIVTPRTRARVIREIWEACDDGDGFTGGSRLSNNPYISKKLSEFNNTIRLLESKKEEALWREDYAKAAEIENCLKYCQAREGALQELIRERTEALSRHDYATAQRAKTLYEETIESALQNSELGKLLSKQEIQRLRRKESD</sequence>
<reference evidence="3" key="1">
    <citation type="submission" date="2022-10" db="UniProtKB">
        <authorList>
            <consortium name="WormBaseParasite"/>
        </authorList>
    </citation>
    <scope>IDENTIFICATION</scope>
    <source>
        <strain evidence="3">MHco3</strain>
    </source>
</reference>
<dbReference type="WBParaSite" id="HCON_00046520-00002">
    <property type="protein sequence ID" value="HCON_00046520-00002"/>
    <property type="gene ID" value="HCON_00046520"/>
</dbReference>
<proteinExistence type="predicted"/>
<dbReference type="AlphaFoldDB" id="A0A912M127"/>
<evidence type="ECO:0000256" key="1">
    <source>
        <dbReference type="SAM" id="MobiDB-lite"/>
    </source>
</evidence>
<evidence type="ECO:0000313" key="3">
    <source>
        <dbReference type="WBParaSite" id="HCON_00046520-00002"/>
    </source>
</evidence>
<dbReference type="OrthoDB" id="5866610at2759"/>
<feature type="compositionally biased region" description="Polar residues" evidence="1">
    <location>
        <begin position="45"/>
        <end position="56"/>
    </location>
</feature>